<evidence type="ECO:0000313" key="1">
    <source>
        <dbReference type="EMBL" id="SQG90007.1"/>
    </source>
</evidence>
<protein>
    <submittedName>
        <fullName evidence="1">Thiol protease</fullName>
    </submittedName>
</protein>
<gene>
    <name evidence="1" type="ORF">NCTC12272_01193</name>
</gene>
<dbReference type="GO" id="GO:0006508">
    <property type="term" value="P:proteolysis"/>
    <property type="evidence" value="ECO:0007669"/>
    <property type="project" value="UniProtKB-KW"/>
</dbReference>
<dbReference type="GO" id="GO:0008233">
    <property type="term" value="F:peptidase activity"/>
    <property type="evidence" value="ECO:0007669"/>
    <property type="project" value="UniProtKB-KW"/>
</dbReference>
<dbReference type="InterPro" id="IPR000169">
    <property type="entry name" value="Pept_cys_AS"/>
</dbReference>
<keyword evidence="1" id="KW-0378">Hydrolase</keyword>
<dbReference type="RefSeq" id="WP_027221360.1">
    <property type="nucleotide sequence ID" value="NZ_CAAAIJ010000001.1"/>
</dbReference>
<dbReference type="AlphaFoldDB" id="A0AAX2IVY7"/>
<accession>A0AAX2IVY7</accession>
<evidence type="ECO:0000313" key="2">
    <source>
        <dbReference type="Proteomes" id="UP000249566"/>
    </source>
</evidence>
<proteinExistence type="predicted"/>
<name>A0AAX2IVY7_LEGPN</name>
<dbReference type="EMBL" id="LS483412">
    <property type="protein sequence ID" value="SQG90007.1"/>
    <property type="molecule type" value="Genomic_DNA"/>
</dbReference>
<keyword evidence="1" id="KW-0645">Protease</keyword>
<reference evidence="1 2" key="1">
    <citation type="submission" date="2018-06" db="EMBL/GenBank/DDBJ databases">
        <authorList>
            <consortium name="Pathogen Informatics"/>
            <person name="Doyle S."/>
        </authorList>
    </citation>
    <scope>NUCLEOTIDE SEQUENCE [LARGE SCALE GENOMIC DNA]</scope>
    <source>
        <strain evidence="1 2">NCTC12272</strain>
    </source>
</reference>
<dbReference type="Proteomes" id="UP000249566">
    <property type="component" value="Chromosome 1"/>
</dbReference>
<organism evidence="1 2">
    <name type="scientific">Legionella pneumophila subsp. pascullei</name>
    <dbReference type="NCBI Taxonomy" id="91890"/>
    <lineage>
        <taxon>Bacteria</taxon>
        <taxon>Pseudomonadati</taxon>
        <taxon>Pseudomonadota</taxon>
        <taxon>Gammaproteobacteria</taxon>
        <taxon>Legionellales</taxon>
        <taxon>Legionellaceae</taxon>
        <taxon>Legionella</taxon>
    </lineage>
</organism>
<dbReference type="PROSITE" id="PS00139">
    <property type="entry name" value="THIOL_PROTEASE_CYS"/>
    <property type="match status" value="1"/>
</dbReference>
<sequence length="499" mass="57050">MTTPLFPKNDGFVTIRQGQTGDCYLLAALDCILNSGPEGYATIKSLFKETEEGIEVRFKSGDLSKNLQKDKLQGKYKYHYDPINNQDVFFIDKKKIQEIDQTTYGVRSNSLAIKILERLSSYYFISDWNQKLPLASILAHNNRLEKRYEGSSSAFVGNLLGIMTYNTRNALNIIRLKTIAPLEPIYISMKYGQIDANGETHDGHALRIDRIIPNPKSAGGYDFVLVNPWDNQKRETYSLNEIQQRDCSFGVFSTKPYEHDLKKKLLKAHEKIGQKVFGDVELYQMIRKMSEVNGKLLDLRTIGKCVKLYERISGFSNLFAALSLSEQKTMISCVDLESKPTNFIRSFLSSAPTARPAVIEHLDLTKYYVNKISQYPIESVNFDDPIESVNKYKKSVISELQKIKDRALAQKKYTQLDSVSIEKALAEKLREVDALFRFGLFFNAQDIDLNQELNIDANQELNIPLNQGIDINRYRFGLFSKPVNINPNQEPDLQNKPKI</sequence>